<keyword evidence="3" id="KW-1185">Reference proteome</keyword>
<evidence type="ECO:0000313" key="3">
    <source>
        <dbReference type="Proteomes" id="UP000640725"/>
    </source>
</evidence>
<proteinExistence type="predicted"/>
<dbReference type="InterPro" id="IPR050585">
    <property type="entry name" value="Xaa-Pro_dipeptidyl-ppase/CocE"/>
</dbReference>
<protein>
    <submittedName>
        <fullName evidence="2">S9 family peptidase</fullName>
    </submittedName>
</protein>
<dbReference type="PANTHER" id="PTHR43056:SF5">
    <property type="entry name" value="PEPTIDASE S9 PROLYL OLIGOPEPTIDASE CATALYTIC DOMAIN-CONTAINING PROTEIN"/>
    <property type="match status" value="1"/>
</dbReference>
<dbReference type="PANTHER" id="PTHR43056">
    <property type="entry name" value="PEPTIDASE S9 PROLYL OLIGOPEPTIDASE"/>
    <property type="match status" value="1"/>
</dbReference>
<dbReference type="SUPFAM" id="SSF53474">
    <property type="entry name" value="alpha/beta-Hydrolases"/>
    <property type="match status" value="1"/>
</dbReference>
<dbReference type="EMBL" id="JADEWU010000088">
    <property type="protein sequence ID" value="MBE9146216.1"/>
    <property type="molecule type" value="Genomic_DNA"/>
</dbReference>
<evidence type="ECO:0000259" key="1">
    <source>
        <dbReference type="Pfam" id="PF00326"/>
    </source>
</evidence>
<accession>A0ABR9UJA6</accession>
<dbReference type="InterPro" id="IPR011659">
    <property type="entry name" value="WD40"/>
</dbReference>
<sequence length="637" mass="70841">MSKKTAPYGSWKSPITADLMVEGTVGLGGLTWDGDNIYWIEGRPSEAGRSVIVRLTPDHQLNDVTPQSLNARTRVHEYGGGSYTVYQGNVYFSNFVDQRFYQQKIQGENTPYQITPNPITPEGDYRYADGVIDSQNQRLICVREDHTQGGEPVNTIVSINLNNSDDIRVLVEGNDFYAFPRLSPDGNKLSWISWNHPNMPWDGTELWVADVNSEGLLGEKQLIAGGLEESIFQPQWSPDGVLYFVSDRSNWWNLYRYTGEVESLHPMAAEFGLPLWVFGMSTYRFSSAEKIICTYSKNGNSYLASLDTKTLQLQDIDTPYTAIDSLNVSGNQVLFIGSSPTESSAIVKLNLETGELEVLRRSSQIVLDKGYLSVPQPIEFPTENGKTAYGLFYPPQNKDYQASEAEKPPLVVKSHGGPTAATSSSLSLKNQYWTSRGFAVLDVNYGGSTGYGREYRQRLNKTWGIVDVDDCCNGAKYLAEQGLVDGNRMAIAGGSAGGYTTLCALTFKDVFKAGASYYGVSDLEALVKDTHKFESRYLDKLIGAYPEEKAIYQQRSPIYSVEKLSCPVIFFQGSEDKIVPPNQAEMMVAALKAKGVTVEYVLFEGEQHGFRKAENIKRAIDGEFNFYAKVFGFEPAK</sequence>
<dbReference type="SUPFAM" id="SSF82171">
    <property type="entry name" value="DPP6 N-terminal domain-like"/>
    <property type="match status" value="1"/>
</dbReference>
<organism evidence="2 3">
    <name type="scientific">Planktothrix mougeotii LEGE 06226</name>
    <dbReference type="NCBI Taxonomy" id="1828728"/>
    <lineage>
        <taxon>Bacteria</taxon>
        <taxon>Bacillati</taxon>
        <taxon>Cyanobacteriota</taxon>
        <taxon>Cyanophyceae</taxon>
        <taxon>Oscillatoriophycideae</taxon>
        <taxon>Oscillatoriales</taxon>
        <taxon>Microcoleaceae</taxon>
        <taxon>Planktothrix</taxon>
    </lineage>
</organism>
<dbReference type="RefSeq" id="WP_193871583.1">
    <property type="nucleotide sequence ID" value="NZ_JADEWU010000088.1"/>
</dbReference>
<dbReference type="Gene3D" id="2.120.10.30">
    <property type="entry name" value="TolB, C-terminal domain"/>
    <property type="match status" value="1"/>
</dbReference>
<gene>
    <name evidence="2" type="ORF">IQ236_23790</name>
</gene>
<dbReference type="Pfam" id="PF07676">
    <property type="entry name" value="PD40"/>
    <property type="match status" value="1"/>
</dbReference>
<dbReference type="Proteomes" id="UP000640725">
    <property type="component" value="Unassembled WGS sequence"/>
</dbReference>
<evidence type="ECO:0000313" key="2">
    <source>
        <dbReference type="EMBL" id="MBE9146216.1"/>
    </source>
</evidence>
<dbReference type="InterPro" id="IPR029058">
    <property type="entry name" value="AB_hydrolase_fold"/>
</dbReference>
<dbReference type="InterPro" id="IPR011042">
    <property type="entry name" value="6-blade_b-propeller_TolB-like"/>
</dbReference>
<name>A0ABR9UJA6_9CYAN</name>
<reference evidence="2 3" key="1">
    <citation type="submission" date="2020-10" db="EMBL/GenBank/DDBJ databases">
        <authorList>
            <person name="Castelo-Branco R."/>
            <person name="Eusebio N."/>
            <person name="Adriana R."/>
            <person name="Vieira A."/>
            <person name="Brugerolle De Fraissinette N."/>
            <person name="Rezende De Castro R."/>
            <person name="Schneider M.P."/>
            <person name="Vasconcelos V."/>
            <person name="Leao P.N."/>
        </authorList>
    </citation>
    <scope>NUCLEOTIDE SEQUENCE [LARGE SCALE GENOMIC DNA]</scope>
    <source>
        <strain evidence="2 3">LEGE 06226</strain>
    </source>
</reference>
<feature type="domain" description="Peptidase S9 prolyl oligopeptidase catalytic" evidence="1">
    <location>
        <begin position="425"/>
        <end position="632"/>
    </location>
</feature>
<dbReference type="Gene3D" id="3.40.50.1820">
    <property type="entry name" value="alpha/beta hydrolase"/>
    <property type="match status" value="1"/>
</dbReference>
<dbReference type="InterPro" id="IPR001375">
    <property type="entry name" value="Peptidase_S9_cat"/>
</dbReference>
<comment type="caution">
    <text evidence="2">The sequence shown here is derived from an EMBL/GenBank/DDBJ whole genome shotgun (WGS) entry which is preliminary data.</text>
</comment>
<dbReference type="Pfam" id="PF00326">
    <property type="entry name" value="Peptidase_S9"/>
    <property type="match status" value="1"/>
</dbReference>